<name>A0A5S9QAR3_MYCVN</name>
<dbReference type="InterPro" id="IPR010775">
    <property type="entry name" value="DUF1365"/>
</dbReference>
<dbReference type="OrthoDB" id="9778801at2"/>
<gene>
    <name evidence="1" type="ORF">AELLOGFF_03718</name>
</gene>
<dbReference type="Proteomes" id="UP000430146">
    <property type="component" value="Unassembled WGS sequence"/>
</dbReference>
<dbReference type="PANTHER" id="PTHR33973">
    <property type="entry name" value="OS07G0153300 PROTEIN"/>
    <property type="match status" value="1"/>
</dbReference>
<dbReference type="EMBL" id="CACSIP010000013">
    <property type="protein sequence ID" value="CAA0114286.1"/>
    <property type="molecule type" value="Genomic_DNA"/>
</dbReference>
<accession>A0A5S9QAR3</accession>
<dbReference type="PANTHER" id="PTHR33973:SF4">
    <property type="entry name" value="OS07G0153300 PROTEIN"/>
    <property type="match status" value="1"/>
</dbReference>
<evidence type="ECO:0000313" key="1">
    <source>
        <dbReference type="EMBL" id="CAA0114286.1"/>
    </source>
</evidence>
<protein>
    <recommendedName>
        <fullName evidence="3">DUF1365 domain-containing protein</fullName>
    </recommendedName>
</protein>
<keyword evidence="2" id="KW-1185">Reference proteome</keyword>
<dbReference type="RefSeq" id="WP_159230366.1">
    <property type="nucleotide sequence ID" value="NZ_CACSIP010000013.1"/>
</dbReference>
<sequence length="258" mass="29163">MYAGKQSIPVIDAGAVSAALYRTRITHLRRAPVHHYFEHRSYSWFVDLDALPRLPRWLRPFATFDARDHLRGAEDDTLRDRVDAFLADKDIDLGGGRVTALMQPRVLGYVFNPLSLYWCHDTRGVLRYVIAEVQNTSGGRHAYLLPPSDDRPAMVCKKLYASPFTGMDGHYLVRAPQPDDQLNIRISLHRDDHPAFVATLRGTRKPAGVAQILAMQVVAPLAPLMNALSMRVQGILLWLRRVPVVPKPSVEREKVDQL</sequence>
<organism evidence="1 2">
    <name type="scientific">Mycolicibacterium vanbaalenii</name>
    <name type="common">Mycobacterium vanbaalenii</name>
    <dbReference type="NCBI Taxonomy" id="110539"/>
    <lineage>
        <taxon>Bacteria</taxon>
        <taxon>Bacillati</taxon>
        <taxon>Actinomycetota</taxon>
        <taxon>Actinomycetes</taxon>
        <taxon>Mycobacteriales</taxon>
        <taxon>Mycobacteriaceae</taxon>
        <taxon>Mycolicibacterium</taxon>
    </lineage>
</organism>
<evidence type="ECO:0008006" key="3">
    <source>
        <dbReference type="Google" id="ProtNLM"/>
    </source>
</evidence>
<dbReference type="Pfam" id="PF07103">
    <property type="entry name" value="DUF1365"/>
    <property type="match status" value="1"/>
</dbReference>
<reference evidence="1 2" key="1">
    <citation type="submission" date="2019-11" db="EMBL/GenBank/DDBJ databases">
        <authorList>
            <person name="Holert J."/>
        </authorList>
    </citation>
    <scope>NUCLEOTIDE SEQUENCE [LARGE SCALE GENOMIC DNA]</scope>
    <source>
        <strain evidence="1">BC8_1</strain>
    </source>
</reference>
<proteinExistence type="predicted"/>
<dbReference type="AlphaFoldDB" id="A0A5S9QAR3"/>
<evidence type="ECO:0000313" key="2">
    <source>
        <dbReference type="Proteomes" id="UP000430146"/>
    </source>
</evidence>